<proteinExistence type="predicted"/>
<dbReference type="AlphaFoldDB" id="G7ZA28"/>
<evidence type="ECO:0000256" key="1">
    <source>
        <dbReference type="SAM" id="MobiDB-lite"/>
    </source>
</evidence>
<feature type="compositionally biased region" description="Basic and acidic residues" evidence="1">
    <location>
        <begin position="566"/>
        <end position="580"/>
    </location>
</feature>
<keyword evidence="4" id="KW-1185">Reference proteome</keyword>
<dbReference type="HOGENOM" id="CLU_480374_0_0_5"/>
<dbReference type="RefSeq" id="WP_014187925.1">
    <property type="nucleotide sequence ID" value="NC_016585.1"/>
</dbReference>
<dbReference type="Proteomes" id="UP000005667">
    <property type="component" value="Plasmid AZO_p1"/>
</dbReference>
<reference evidence="4" key="1">
    <citation type="journal article" date="2011" name="PLoS Genet.">
        <title>Azospirillum genomes reveal transition of bacteria from aquatic to terrestrial environments.</title>
        <authorList>
            <person name="Wisniewski-Dye F."/>
            <person name="Borziak K."/>
            <person name="Khalsa-Moyers G."/>
            <person name="Alexandre G."/>
            <person name="Sukharnikov L.O."/>
            <person name="Wuichet K."/>
            <person name="Hurst G.B."/>
            <person name="McDonald W.H."/>
            <person name="Robertson J.S."/>
            <person name="Barbe V."/>
            <person name="Calteau A."/>
            <person name="Rouy Z."/>
            <person name="Mangenot S."/>
            <person name="Prigent-Combaret C."/>
            <person name="Normand P."/>
            <person name="Boyer M."/>
            <person name="Siguier P."/>
            <person name="Dessaux Y."/>
            <person name="Elmerich C."/>
            <person name="Condemine G."/>
            <person name="Krishnen G."/>
            <person name="Kennedy I."/>
            <person name="Paterson A.H."/>
            <person name="Gonzalez V."/>
            <person name="Mavingui P."/>
            <person name="Zhulin I.B."/>
        </authorList>
    </citation>
    <scope>NUCLEOTIDE SEQUENCE [LARGE SCALE GENOMIC DNA]</scope>
    <source>
        <strain evidence="4">4B</strain>
    </source>
</reference>
<gene>
    <name evidence="3" type="ordered locus">AZOLI_p10154</name>
</gene>
<feature type="domain" description="Abortive phage infection protein C-terminal" evidence="2">
    <location>
        <begin position="252"/>
        <end position="433"/>
    </location>
</feature>
<protein>
    <recommendedName>
        <fullName evidence="2">Abortive phage infection protein C-terminal domain-containing protein</fullName>
    </recommendedName>
</protein>
<feature type="region of interest" description="Disordered" evidence="1">
    <location>
        <begin position="548"/>
        <end position="580"/>
    </location>
</feature>
<keyword evidence="3" id="KW-0614">Plasmid</keyword>
<organism evidence="3 4">
    <name type="scientific">Azospirillum lipoferum (strain 4B)</name>
    <dbReference type="NCBI Taxonomy" id="862719"/>
    <lineage>
        <taxon>Bacteria</taxon>
        <taxon>Pseudomonadati</taxon>
        <taxon>Pseudomonadota</taxon>
        <taxon>Alphaproteobacteria</taxon>
        <taxon>Rhodospirillales</taxon>
        <taxon>Azospirillaceae</taxon>
        <taxon>Azospirillum</taxon>
    </lineage>
</organism>
<dbReference type="KEGG" id="ali:AZOLI_p10154"/>
<dbReference type="InterPro" id="IPR018891">
    <property type="entry name" value="AIPR_C"/>
</dbReference>
<name>G7ZA28_AZOL4</name>
<sequence>MKAAVELVDQRVGETVEALRDRLAGIIGITPTDTGRYLDVDERRLRSAALTVLTLKLYCGLDDADALDAVVDGKDDYGVDAIVVSSVTGTRFKLTFIQSKLHDRLDGACNYEQGAVTEMISALETLLDPDAEFAGNSRLTRQVDHFRKLLREGRIPDVTVLMASNGRTWVDAVETRIKDAVRRKKLPSKWIHFGPTEMHRLWHPTEPVNDTIKLQGKYLEEEIGGHRVIIGKVAVQEIARLVKEYDIRLVGRNVRYFLGAEKDSVNSEIEKSLQTNDDCGNFYFYNNGLTITCDRVDYHQGAHESPILQADNIQIVNGGQTSLIIGRVLGDETPAPGACVLTRIYELPENKELVERITWATNNQNPVTLSDLRANDEVQILLEKSIEELGYRYRRKRLDRPIAPKEFTSLDVARSVYAVWRRKIIDVPNESALFREHYDNVFTGSLNGAQAILACLIRQQVERLYIKESFPERHTEDRLLRENKRRRDTFFKAAGMLLGKWVIDNVCSRDLSQLDHRKFLHAVDHLEKGAESFLLTEFSRLKDTYKDPEENPWRAFPNLVNEAQDTPEKRSDAREAGQAV</sequence>
<evidence type="ECO:0000313" key="3">
    <source>
        <dbReference type="EMBL" id="CBS88458.1"/>
    </source>
</evidence>
<evidence type="ECO:0000313" key="4">
    <source>
        <dbReference type="Proteomes" id="UP000005667"/>
    </source>
</evidence>
<evidence type="ECO:0000259" key="2">
    <source>
        <dbReference type="Pfam" id="PF10592"/>
    </source>
</evidence>
<dbReference type="Pfam" id="PF10592">
    <property type="entry name" value="AIPR"/>
    <property type="match status" value="1"/>
</dbReference>
<geneLocation type="plasmid" evidence="3 4">
    <name>AZO_p1</name>
</geneLocation>
<accession>G7ZA28</accession>
<dbReference type="OrthoDB" id="9806213at2"/>
<dbReference type="EMBL" id="FQ311869">
    <property type="protein sequence ID" value="CBS88458.1"/>
    <property type="molecule type" value="Genomic_DNA"/>
</dbReference>